<dbReference type="STRING" id="10228.B3RYL1"/>
<comment type="similarity">
    <text evidence="1">Belongs to the CFAP298 family.</text>
</comment>
<dbReference type="Pfam" id="PF11069">
    <property type="entry name" value="CFAP298"/>
    <property type="match status" value="1"/>
</dbReference>
<evidence type="ECO:0008006" key="4">
    <source>
        <dbReference type="Google" id="ProtNLM"/>
    </source>
</evidence>
<dbReference type="AlphaFoldDB" id="B3RYL1"/>
<evidence type="ECO:0000313" key="2">
    <source>
        <dbReference type="EMBL" id="EDV24615.1"/>
    </source>
</evidence>
<reference evidence="2 3" key="1">
    <citation type="journal article" date="2008" name="Nature">
        <title>The Trichoplax genome and the nature of placozoans.</title>
        <authorList>
            <person name="Srivastava M."/>
            <person name="Begovic E."/>
            <person name="Chapman J."/>
            <person name="Putnam N.H."/>
            <person name="Hellsten U."/>
            <person name="Kawashima T."/>
            <person name="Kuo A."/>
            <person name="Mitros T."/>
            <person name="Salamov A."/>
            <person name="Carpenter M.L."/>
            <person name="Signorovitch A.Y."/>
            <person name="Moreno M.A."/>
            <person name="Kamm K."/>
            <person name="Grimwood J."/>
            <person name="Schmutz J."/>
            <person name="Shapiro H."/>
            <person name="Grigoriev I.V."/>
            <person name="Buss L.W."/>
            <person name="Schierwater B."/>
            <person name="Dellaporta S.L."/>
            <person name="Rokhsar D.S."/>
        </authorList>
    </citation>
    <scope>NUCLEOTIDE SEQUENCE [LARGE SCALE GENOMIC DNA]</scope>
    <source>
        <strain evidence="2 3">Grell-BS-1999</strain>
    </source>
</reference>
<dbReference type="OMA" id="YRKQEEW"/>
<dbReference type="FunCoup" id="B3RYL1">
    <property type="interactions" value="814"/>
</dbReference>
<organism evidence="2 3">
    <name type="scientific">Trichoplax adhaerens</name>
    <name type="common">Trichoplax reptans</name>
    <dbReference type="NCBI Taxonomy" id="10228"/>
    <lineage>
        <taxon>Eukaryota</taxon>
        <taxon>Metazoa</taxon>
        <taxon>Placozoa</taxon>
        <taxon>Uniplacotomia</taxon>
        <taxon>Trichoplacea</taxon>
        <taxon>Trichoplacidae</taxon>
        <taxon>Trichoplax</taxon>
    </lineage>
</organism>
<dbReference type="InterPro" id="IPR021298">
    <property type="entry name" value="CFAP298"/>
</dbReference>
<dbReference type="OrthoDB" id="276065at2759"/>
<dbReference type="PANTHER" id="PTHR13238">
    <property type="entry name" value="PROTEIN C21ORF59"/>
    <property type="match status" value="1"/>
</dbReference>
<accession>B3RYL1</accession>
<dbReference type="CTD" id="6754163"/>
<protein>
    <recommendedName>
        <fullName evidence="4">Cilia- and flagella-associated protein 298</fullName>
    </recommendedName>
</protein>
<dbReference type="RefSeq" id="XP_002112505.1">
    <property type="nucleotide sequence ID" value="XM_002112469.1"/>
</dbReference>
<dbReference type="InParanoid" id="B3RYL1"/>
<dbReference type="PhylomeDB" id="B3RYL1"/>
<dbReference type="GO" id="GO:0003352">
    <property type="term" value="P:regulation of cilium movement"/>
    <property type="evidence" value="ECO:0007669"/>
    <property type="project" value="InterPro"/>
</dbReference>
<dbReference type="Proteomes" id="UP000009022">
    <property type="component" value="Unassembled WGS sequence"/>
</dbReference>
<evidence type="ECO:0000313" key="3">
    <source>
        <dbReference type="Proteomes" id="UP000009022"/>
    </source>
</evidence>
<keyword evidence="3" id="KW-1185">Reference proteome</keyword>
<gene>
    <name evidence="2" type="ORF">TRIADDRAFT_25469</name>
</gene>
<sequence length="290" mass="32920">MVKLHIKFGDESQYLFETTCSIAVGELLPQLVAIYNGRLKIERLSSEIENLAEYGIALPPNMQGLADEQIEDLKLVDEWATKCYPSGGSDLNKDPMSRRSGNAPKDNMKEVLKRTVSEVKNSVSKTQVAANVCITEDDIQEGLRRLQGAVTIVYPMGLPPHDPIKLEFENKEDLSGQQAALKILENDTAQLWWAGKEMQKNKKLGDYIGKNEKTKIIAKLQKRGLGAPAREPVFSEEEQKKMMAFAYRRQEQMKKLDEASQNDYLNSQWSDPNALKRNFHNLNDVSWRPH</sequence>
<dbReference type="GeneID" id="6754163"/>
<name>B3RYL1_TRIAD</name>
<evidence type="ECO:0000256" key="1">
    <source>
        <dbReference type="ARBA" id="ARBA00009619"/>
    </source>
</evidence>
<dbReference type="EMBL" id="DS985245">
    <property type="protein sequence ID" value="EDV24615.1"/>
    <property type="molecule type" value="Genomic_DNA"/>
</dbReference>
<dbReference type="PANTHER" id="PTHR13238:SF0">
    <property type="entry name" value="CILIA- AND FLAGELLA-ASSOCIATED PROTEIN 298"/>
    <property type="match status" value="1"/>
</dbReference>
<proteinExistence type="inferred from homology"/>
<dbReference type="HOGENOM" id="CLU_064854_0_0_1"/>
<dbReference type="KEGG" id="tad:TRIADDRAFT_25469"/>
<dbReference type="eggNOG" id="ENOG502QQ3Z">
    <property type="taxonomic scope" value="Eukaryota"/>
</dbReference>